<dbReference type="Proteomes" id="UP000461595">
    <property type="component" value="Unassembled WGS sequence"/>
</dbReference>
<keyword evidence="9 13" id="KW-1133">Transmembrane helix</keyword>
<sequence length="425" mass="46292">MNNVNRRIFNVALPAMLENFLQMVMGVVDSYLVASLGLVALSGVSLASSVLAIYQALFLALVATLSSFVAKAQATNEEEAQQLARSGLALTVLLALVLGLLAVVAGPAMLALMGTDLAVAQTGGLYLSLVGGTILFQGLMMSLGAILRTWGRPQEPMWVSLLANFLNVILSLVFLYGLDGGLLGVALGTVLARLLGTLYLWWRVPFPLLGSSWTWDWSLVSFALPAAGERLMMRLGDFLLMVLVVSFGTEVVAGNAIGETLIQFSGMPALGMATAGVILIAQARGQEDWEQVDILTRRLYFWTLVLMVPIAQVFYLLGQPLTQLYNSQPQVLAASQTVLLFALLGTPMTAGTLIYTSLWQGLGNARLPFYATSIGMWVLRLGCGALFGHWLGWGLVGIWIGTLVDNGFRWWWLRRHYRLYRKEQV</sequence>
<dbReference type="GO" id="GO:0042910">
    <property type="term" value="F:xenobiotic transmembrane transporter activity"/>
    <property type="evidence" value="ECO:0007669"/>
    <property type="project" value="InterPro"/>
</dbReference>
<feature type="transmembrane region" description="Helical" evidence="13">
    <location>
        <begin position="367"/>
        <end position="387"/>
    </location>
</feature>
<feature type="transmembrane region" description="Helical" evidence="13">
    <location>
        <begin position="264"/>
        <end position="283"/>
    </location>
</feature>
<protein>
    <recommendedName>
        <fullName evidence="4">Probable multidrug resistance protein NorM</fullName>
    </recommendedName>
    <alternativeName>
        <fullName evidence="12">Multidrug-efflux transporter</fullName>
    </alternativeName>
</protein>
<dbReference type="OrthoDB" id="9806302at2"/>
<evidence type="ECO:0000313" key="14">
    <source>
        <dbReference type="EMBL" id="MVX58284.1"/>
    </source>
</evidence>
<dbReference type="InterPro" id="IPR002528">
    <property type="entry name" value="MATE_fam"/>
</dbReference>
<dbReference type="Pfam" id="PF01554">
    <property type="entry name" value="MatE"/>
    <property type="match status" value="2"/>
</dbReference>
<keyword evidence="10" id="KW-0406">Ion transport</keyword>
<proteinExistence type="inferred from homology"/>
<feature type="transmembrane region" description="Helical" evidence="13">
    <location>
        <begin position="90"/>
        <end position="113"/>
    </location>
</feature>
<organism evidence="14 15">
    <name type="scientific">Streptococcus danieliae</name>
    <dbReference type="NCBI Taxonomy" id="747656"/>
    <lineage>
        <taxon>Bacteria</taxon>
        <taxon>Bacillati</taxon>
        <taxon>Bacillota</taxon>
        <taxon>Bacilli</taxon>
        <taxon>Lactobacillales</taxon>
        <taxon>Streptococcaceae</taxon>
        <taxon>Streptococcus</taxon>
    </lineage>
</organism>
<comment type="similarity">
    <text evidence="3">Belongs to the multi antimicrobial extrusion (MATE) (TC 2.A.66.1) family.</text>
</comment>
<feature type="transmembrane region" description="Helical" evidence="13">
    <location>
        <begin position="337"/>
        <end position="355"/>
    </location>
</feature>
<evidence type="ECO:0000256" key="10">
    <source>
        <dbReference type="ARBA" id="ARBA00023065"/>
    </source>
</evidence>
<dbReference type="InterPro" id="IPR048279">
    <property type="entry name" value="MdtK-like"/>
</dbReference>
<feature type="transmembrane region" description="Helical" evidence="13">
    <location>
        <begin position="393"/>
        <end position="412"/>
    </location>
</feature>
<keyword evidence="11 13" id="KW-0472">Membrane</keyword>
<evidence type="ECO:0000256" key="1">
    <source>
        <dbReference type="ARBA" id="ARBA00003408"/>
    </source>
</evidence>
<keyword evidence="5" id="KW-0813">Transport</keyword>
<feature type="transmembrane region" description="Helical" evidence="13">
    <location>
        <begin position="20"/>
        <end position="46"/>
    </location>
</feature>
<accession>A0A7X3KBK5</accession>
<feature type="transmembrane region" description="Helical" evidence="13">
    <location>
        <begin position="52"/>
        <end position="70"/>
    </location>
</feature>
<evidence type="ECO:0000256" key="2">
    <source>
        <dbReference type="ARBA" id="ARBA00004651"/>
    </source>
</evidence>
<feature type="transmembrane region" description="Helical" evidence="13">
    <location>
        <begin position="125"/>
        <end position="146"/>
    </location>
</feature>
<evidence type="ECO:0000256" key="9">
    <source>
        <dbReference type="ARBA" id="ARBA00022989"/>
    </source>
</evidence>
<comment type="function">
    <text evidence="1">Multidrug efflux pump.</text>
</comment>
<dbReference type="PIRSF" id="PIRSF006603">
    <property type="entry name" value="DinF"/>
    <property type="match status" value="1"/>
</dbReference>
<keyword evidence="8 13" id="KW-0812">Transmembrane</keyword>
<feature type="transmembrane region" description="Helical" evidence="13">
    <location>
        <begin position="299"/>
        <end position="317"/>
    </location>
</feature>
<dbReference type="RefSeq" id="WP_160332112.1">
    <property type="nucleotide sequence ID" value="NZ_WSRS01000005.1"/>
</dbReference>
<dbReference type="GO" id="GO:0005886">
    <property type="term" value="C:plasma membrane"/>
    <property type="evidence" value="ECO:0007669"/>
    <property type="project" value="UniProtKB-SubCell"/>
</dbReference>
<dbReference type="NCBIfam" id="TIGR00797">
    <property type="entry name" value="matE"/>
    <property type="match status" value="1"/>
</dbReference>
<evidence type="ECO:0000256" key="7">
    <source>
        <dbReference type="ARBA" id="ARBA00022475"/>
    </source>
</evidence>
<keyword evidence="7" id="KW-1003">Cell membrane</keyword>
<reference evidence="14 15" key="1">
    <citation type="submission" date="2019-12" db="EMBL/GenBank/DDBJ databases">
        <title>Microbes associate with the intestines of laboratory mice.</title>
        <authorList>
            <person name="Navarre W."/>
            <person name="Wong E."/>
        </authorList>
    </citation>
    <scope>NUCLEOTIDE SEQUENCE [LARGE SCALE GENOMIC DNA]</scope>
    <source>
        <strain evidence="14 15">NM51_B2-22</strain>
    </source>
</reference>
<evidence type="ECO:0000256" key="8">
    <source>
        <dbReference type="ARBA" id="ARBA00022692"/>
    </source>
</evidence>
<evidence type="ECO:0000256" key="6">
    <source>
        <dbReference type="ARBA" id="ARBA00022449"/>
    </source>
</evidence>
<comment type="caution">
    <text evidence="14">The sequence shown here is derived from an EMBL/GenBank/DDBJ whole genome shotgun (WGS) entry which is preliminary data.</text>
</comment>
<dbReference type="InterPro" id="IPR050222">
    <property type="entry name" value="MATE_MdtK"/>
</dbReference>
<name>A0A7X3KBK5_9STRE</name>
<dbReference type="PANTHER" id="PTHR43298:SF2">
    <property type="entry name" value="FMN_FAD EXPORTER YEEO-RELATED"/>
    <property type="match status" value="1"/>
</dbReference>
<evidence type="ECO:0000256" key="12">
    <source>
        <dbReference type="ARBA" id="ARBA00031636"/>
    </source>
</evidence>
<evidence type="ECO:0000313" key="15">
    <source>
        <dbReference type="Proteomes" id="UP000461595"/>
    </source>
</evidence>
<gene>
    <name evidence="14" type="ORF">E5983_01165</name>
</gene>
<feature type="transmembrane region" description="Helical" evidence="13">
    <location>
        <begin position="238"/>
        <end position="258"/>
    </location>
</feature>
<dbReference type="GO" id="GO:0006811">
    <property type="term" value="P:monoatomic ion transport"/>
    <property type="evidence" value="ECO:0007669"/>
    <property type="project" value="UniProtKB-KW"/>
</dbReference>
<evidence type="ECO:0000256" key="5">
    <source>
        <dbReference type="ARBA" id="ARBA00022448"/>
    </source>
</evidence>
<evidence type="ECO:0000256" key="3">
    <source>
        <dbReference type="ARBA" id="ARBA00010199"/>
    </source>
</evidence>
<keyword evidence="6" id="KW-0050">Antiport</keyword>
<dbReference type="EMBL" id="WSRS01000005">
    <property type="protein sequence ID" value="MVX58284.1"/>
    <property type="molecule type" value="Genomic_DNA"/>
</dbReference>
<evidence type="ECO:0000256" key="4">
    <source>
        <dbReference type="ARBA" id="ARBA00020268"/>
    </source>
</evidence>
<comment type="subcellular location">
    <subcellularLocation>
        <location evidence="2">Cell membrane</location>
        <topology evidence="2">Multi-pass membrane protein</topology>
    </subcellularLocation>
</comment>
<evidence type="ECO:0000256" key="11">
    <source>
        <dbReference type="ARBA" id="ARBA00023136"/>
    </source>
</evidence>
<dbReference type="PANTHER" id="PTHR43298">
    <property type="entry name" value="MULTIDRUG RESISTANCE PROTEIN NORM-RELATED"/>
    <property type="match status" value="1"/>
</dbReference>
<dbReference type="GO" id="GO:0015297">
    <property type="term" value="F:antiporter activity"/>
    <property type="evidence" value="ECO:0007669"/>
    <property type="project" value="UniProtKB-KW"/>
</dbReference>
<dbReference type="AlphaFoldDB" id="A0A7X3KBK5"/>
<evidence type="ECO:0000256" key="13">
    <source>
        <dbReference type="SAM" id="Phobius"/>
    </source>
</evidence>